<keyword evidence="2" id="KW-1185">Reference proteome</keyword>
<evidence type="ECO:0000313" key="2">
    <source>
        <dbReference type="Proteomes" id="UP000008372"/>
    </source>
</evidence>
<organism evidence="1 2">
    <name type="scientific">Paraglaciecola agarilytica NO2</name>
    <dbReference type="NCBI Taxonomy" id="1125747"/>
    <lineage>
        <taxon>Bacteria</taxon>
        <taxon>Pseudomonadati</taxon>
        <taxon>Pseudomonadota</taxon>
        <taxon>Gammaproteobacteria</taxon>
        <taxon>Alteromonadales</taxon>
        <taxon>Alteromonadaceae</taxon>
        <taxon>Paraglaciecola</taxon>
    </lineage>
</organism>
<sequence>MLCCVNISSQIAFLFRFYQVNKLLNQYVIEKRESLKPIVDP</sequence>
<evidence type="ECO:0000313" key="1">
    <source>
        <dbReference type="EMBL" id="GAC04347.1"/>
    </source>
</evidence>
<protein>
    <submittedName>
        <fullName evidence="1">Uncharacterized protein</fullName>
    </submittedName>
</protein>
<comment type="caution">
    <text evidence="1">The sequence shown here is derived from an EMBL/GenBank/DDBJ whole genome shotgun (WGS) entry which is preliminary data.</text>
</comment>
<dbReference type="Proteomes" id="UP000008372">
    <property type="component" value="Unassembled WGS sequence"/>
</dbReference>
<reference evidence="1 2" key="1">
    <citation type="journal article" date="2014" name="Environ. Microbiol.">
        <title>Comparative genomics of the marine bacterial genus Glaciecola reveals the high degree of genomic diversity and genomic characteristic for cold adaptation.</title>
        <authorList>
            <person name="Qin Q.L."/>
            <person name="Xie B.B."/>
            <person name="Yu Y."/>
            <person name="Shu Y.L."/>
            <person name="Rong J.C."/>
            <person name="Zhang Y.J."/>
            <person name="Zhao D.L."/>
            <person name="Chen X.L."/>
            <person name="Zhang X.Y."/>
            <person name="Chen B."/>
            <person name="Zhou B.C."/>
            <person name="Zhang Y.Z."/>
        </authorList>
    </citation>
    <scope>NUCLEOTIDE SEQUENCE [LARGE SCALE GENOMIC DNA]</scope>
    <source>
        <strain evidence="1 2">NO2</strain>
    </source>
</reference>
<proteinExistence type="predicted"/>
<accession>A0ABQ0I4W4</accession>
<dbReference type="EMBL" id="BAEK01000025">
    <property type="protein sequence ID" value="GAC04347.1"/>
    <property type="molecule type" value="Genomic_DNA"/>
</dbReference>
<name>A0ABQ0I4W4_9ALTE</name>
<gene>
    <name evidence="1" type="ORF">GAGA_1490</name>
</gene>